<evidence type="ECO:0008006" key="3">
    <source>
        <dbReference type="Google" id="ProtNLM"/>
    </source>
</evidence>
<dbReference type="Proteomes" id="UP000003586">
    <property type="component" value="Chromosome"/>
</dbReference>
<dbReference type="Gene3D" id="2.60.120.1390">
    <property type="match status" value="2"/>
</dbReference>
<evidence type="ECO:0000313" key="1">
    <source>
        <dbReference type="EMBL" id="AHF17267.1"/>
    </source>
</evidence>
<reference evidence="1 2" key="1">
    <citation type="submission" date="2013-12" db="EMBL/GenBank/DDBJ databases">
        <authorList>
            <consortium name="DOE Joint Genome Institute"/>
            <person name="Eisen J."/>
            <person name="Huntemann M."/>
            <person name="Han J."/>
            <person name="Chen A."/>
            <person name="Kyrpides N."/>
            <person name="Mavromatis K."/>
            <person name="Markowitz V."/>
            <person name="Palaniappan K."/>
            <person name="Ivanova N."/>
            <person name="Schaumberg A."/>
            <person name="Pati A."/>
            <person name="Liolios K."/>
            <person name="Nordberg H.P."/>
            <person name="Cantor M.N."/>
            <person name="Hua S.X."/>
            <person name="Woyke T."/>
        </authorList>
    </citation>
    <scope>NUCLEOTIDE SEQUENCE [LARGE SCALE GENOMIC DNA]</scope>
    <source>
        <strain evidence="2">DSM 19437</strain>
    </source>
</reference>
<dbReference type="Pfam" id="PF11175">
    <property type="entry name" value="DUF2961"/>
    <property type="match status" value="1"/>
</dbReference>
<dbReference type="KEGG" id="nso:NIASO_04895"/>
<dbReference type="InterPro" id="IPR021345">
    <property type="entry name" value="DUF2961"/>
</dbReference>
<dbReference type="OrthoDB" id="2518538at2"/>
<keyword evidence="2" id="KW-1185">Reference proteome</keyword>
<proteinExistence type="predicted"/>
<dbReference type="RefSeq" id="WP_008583129.1">
    <property type="nucleotide sequence ID" value="NZ_CP007035.1"/>
</dbReference>
<dbReference type="AlphaFoldDB" id="W0F2M4"/>
<organism evidence="1 2">
    <name type="scientific">Niabella soli DSM 19437</name>
    <dbReference type="NCBI Taxonomy" id="929713"/>
    <lineage>
        <taxon>Bacteria</taxon>
        <taxon>Pseudomonadati</taxon>
        <taxon>Bacteroidota</taxon>
        <taxon>Chitinophagia</taxon>
        <taxon>Chitinophagales</taxon>
        <taxon>Chitinophagaceae</taxon>
        <taxon>Niabella</taxon>
    </lineage>
</organism>
<dbReference type="STRING" id="929713.NIASO_04895"/>
<name>W0F2M4_9BACT</name>
<sequence>MKRLVFIALYIAGFFGNVQGQSNNNNITSVFLSRLPIVPDGTLWCGQFSSHSPNQQNGDVNHFLYRDAQDDAVIFDVRAPGCIKSMWATALDSSAVLKFYFDDENSPRYTIRAIDFYQGRLPGFSRPLVAYQRRGYYIRDSYAGNSFAPIFFQRSLRISVKGNPSFYHILYEKYPYGTKIDPAKTQEQHDFVLAAFGNQKTSVAKYPAQQIQSKLLPRQEINLFRQPGSGSIRSIEIETDTSAAFLKDVFIGMIWDEATQKDDKAPRLAFEATNNSRQYQVLAPIGMFFATPDYVLPVQSLPLSVERSGKDRLKLTCRFVMPYWRNARIILQNRSERSFSNIQSKIVYDATPYPENKTGYFTTFYRKGITEYGKDWLFFASPGTGWYVGTVQTCRLEHYCEGNEHFYMDGNRTPQINGTGTEDYYLGCFWPSKTYHSPFAGSVNDVRRLSGGDTSRFLTIFKEDYLFPAAYYRFHLEMPLPFYNAIDAKIQHGAEDNIASEYSSLAYAYLKSTPSLSETDFIDVGNASSRAFHGYHCSDMATPVSLLARYEGDNVYTTIQDEGLSHKGGRIRFTISIDPDNAEVRLRRRMDQAIARQEADVYIDGVFAGTWYDPQCNPVLRWYDSEFLLPSHLTKQKKQLAVELRVHGMAAPFSDFEYRAFCYKRFK</sequence>
<dbReference type="HOGENOM" id="CLU_014112_0_0_10"/>
<protein>
    <recommendedName>
        <fullName evidence="3">DUF2961 domain-containing protein</fullName>
    </recommendedName>
</protein>
<dbReference type="eggNOG" id="COG4733">
    <property type="taxonomic scope" value="Bacteria"/>
</dbReference>
<accession>W0F2M4</accession>
<evidence type="ECO:0000313" key="2">
    <source>
        <dbReference type="Proteomes" id="UP000003586"/>
    </source>
</evidence>
<gene>
    <name evidence="1" type="ORF">NIASO_04895</name>
</gene>
<dbReference type="EMBL" id="CP007035">
    <property type="protein sequence ID" value="AHF17267.1"/>
    <property type="molecule type" value="Genomic_DNA"/>
</dbReference>